<dbReference type="Proteomes" id="UP001142489">
    <property type="component" value="Unassembled WGS sequence"/>
</dbReference>
<proteinExistence type="predicted"/>
<accession>A0A9Q1AQG9</accession>
<organism evidence="2 3">
    <name type="scientific">Phrynocephalus forsythii</name>
    <dbReference type="NCBI Taxonomy" id="171643"/>
    <lineage>
        <taxon>Eukaryota</taxon>
        <taxon>Metazoa</taxon>
        <taxon>Chordata</taxon>
        <taxon>Craniata</taxon>
        <taxon>Vertebrata</taxon>
        <taxon>Euteleostomi</taxon>
        <taxon>Lepidosauria</taxon>
        <taxon>Squamata</taxon>
        <taxon>Bifurcata</taxon>
        <taxon>Unidentata</taxon>
        <taxon>Episquamata</taxon>
        <taxon>Toxicofera</taxon>
        <taxon>Iguania</taxon>
        <taxon>Acrodonta</taxon>
        <taxon>Agamidae</taxon>
        <taxon>Agaminae</taxon>
        <taxon>Phrynocephalus</taxon>
    </lineage>
</organism>
<feature type="region of interest" description="Disordered" evidence="1">
    <location>
        <begin position="91"/>
        <end position="119"/>
    </location>
</feature>
<evidence type="ECO:0000256" key="1">
    <source>
        <dbReference type="SAM" id="MobiDB-lite"/>
    </source>
</evidence>
<comment type="caution">
    <text evidence="2">The sequence shown here is derived from an EMBL/GenBank/DDBJ whole genome shotgun (WGS) entry which is preliminary data.</text>
</comment>
<gene>
    <name evidence="2" type="ORF">JRQ81_012393</name>
</gene>
<protein>
    <submittedName>
        <fullName evidence="2">Uncharacterized protein</fullName>
    </submittedName>
</protein>
<reference evidence="2" key="1">
    <citation type="journal article" date="2023" name="DNA Res.">
        <title>Chromosome-level genome assembly of Phrynocephalus forsythii using third-generation DNA sequencing and Hi-C analysis.</title>
        <authorList>
            <person name="Qi Y."/>
            <person name="Zhao W."/>
            <person name="Zhao Y."/>
            <person name="Niu C."/>
            <person name="Cao S."/>
            <person name="Zhang Y."/>
        </authorList>
    </citation>
    <scope>NUCLEOTIDE SEQUENCE</scope>
    <source>
        <tissue evidence="2">Muscle</tissue>
    </source>
</reference>
<feature type="compositionally biased region" description="Polar residues" evidence="1">
    <location>
        <begin position="13"/>
        <end position="26"/>
    </location>
</feature>
<dbReference type="AlphaFoldDB" id="A0A9Q1AQG9"/>
<feature type="region of interest" description="Disordered" evidence="1">
    <location>
        <begin position="1"/>
        <end position="39"/>
    </location>
</feature>
<name>A0A9Q1AQG9_9SAUR</name>
<evidence type="ECO:0000313" key="3">
    <source>
        <dbReference type="Proteomes" id="UP001142489"/>
    </source>
</evidence>
<evidence type="ECO:0000313" key="2">
    <source>
        <dbReference type="EMBL" id="KAJ7303403.1"/>
    </source>
</evidence>
<sequence length="119" mass="13592">MSAVTAPERSGEWKTNTPVGWPSTESKTGRVGWVPKGHLETNSIPSQDIRYWKKEVHSNFSSEARQLLRRKSDRHPVAAHGNLSYLNCCRRNRKRDTAQPRSVRIQQGHQSSREDDRGA</sequence>
<keyword evidence="3" id="KW-1185">Reference proteome</keyword>
<dbReference type="EMBL" id="JAPFRF010000024">
    <property type="protein sequence ID" value="KAJ7303403.1"/>
    <property type="molecule type" value="Genomic_DNA"/>
</dbReference>